<reference evidence="1" key="1">
    <citation type="submission" date="2021-02" db="EMBL/GenBank/DDBJ databases">
        <authorList>
            <person name="Dougan E. K."/>
            <person name="Rhodes N."/>
            <person name="Thang M."/>
            <person name="Chan C."/>
        </authorList>
    </citation>
    <scope>NUCLEOTIDE SEQUENCE</scope>
</reference>
<name>A0A813DCK5_POLGL</name>
<keyword evidence="2" id="KW-1185">Reference proteome</keyword>
<organism evidence="1 2">
    <name type="scientific">Polarella glacialis</name>
    <name type="common">Dinoflagellate</name>
    <dbReference type="NCBI Taxonomy" id="89957"/>
    <lineage>
        <taxon>Eukaryota</taxon>
        <taxon>Sar</taxon>
        <taxon>Alveolata</taxon>
        <taxon>Dinophyceae</taxon>
        <taxon>Suessiales</taxon>
        <taxon>Suessiaceae</taxon>
        <taxon>Polarella</taxon>
    </lineage>
</organism>
<proteinExistence type="predicted"/>
<dbReference type="OrthoDB" id="437674at2759"/>
<accession>A0A813DCK5</accession>
<gene>
    <name evidence="1" type="ORF">PGLA1383_LOCUS2615</name>
</gene>
<protein>
    <submittedName>
        <fullName evidence="1">Uncharacterized protein</fullName>
    </submittedName>
</protein>
<evidence type="ECO:0000313" key="2">
    <source>
        <dbReference type="Proteomes" id="UP000654075"/>
    </source>
</evidence>
<feature type="non-terminal residue" evidence="1">
    <location>
        <position position="1"/>
    </location>
</feature>
<dbReference type="Proteomes" id="UP000654075">
    <property type="component" value="Unassembled WGS sequence"/>
</dbReference>
<comment type="caution">
    <text evidence="1">The sequence shown here is derived from an EMBL/GenBank/DDBJ whole genome shotgun (WGS) entry which is preliminary data.</text>
</comment>
<dbReference type="EMBL" id="CAJNNV010000819">
    <property type="protein sequence ID" value="CAE8583659.1"/>
    <property type="molecule type" value="Genomic_DNA"/>
</dbReference>
<evidence type="ECO:0000313" key="1">
    <source>
        <dbReference type="EMBL" id="CAE8583659.1"/>
    </source>
</evidence>
<dbReference type="AlphaFoldDB" id="A0A813DCK5"/>
<sequence length="114" mass="13346">VSSELRHRVKQAIGPFEPLEEKIERIVSDKRQGVQRITRDKLRDLQEIQDRVKRRPLLMEQADSLLRARRRALFRVRSTLEAAGVRDIDSHFRDEELDEFDRAAARGDVEPICA</sequence>